<dbReference type="OrthoDB" id="9802264at2"/>
<dbReference type="STRING" id="270351.Maq22A_c12650"/>
<dbReference type="GO" id="GO:0055085">
    <property type="term" value="P:transmembrane transport"/>
    <property type="evidence" value="ECO:0007669"/>
    <property type="project" value="UniProtKB-ARBA"/>
</dbReference>
<dbReference type="PANTHER" id="PTHR43776:SF7">
    <property type="entry name" value="D,D-DIPEPTIDE TRANSPORT ATP-BINDING PROTEIN DDPF-RELATED"/>
    <property type="match status" value="1"/>
</dbReference>
<keyword evidence="5" id="KW-0067">ATP-binding</keyword>
<dbReference type="PANTHER" id="PTHR43776">
    <property type="entry name" value="TRANSPORT ATP-BINDING PROTEIN"/>
    <property type="match status" value="1"/>
</dbReference>
<dbReference type="KEGG" id="maqu:Maq22A_c12650"/>
<dbReference type="CDD" id="cd03257">
    <property type="entry name" value="ABC_NikE_OppD_transporters"/>
    <property type="match status" value="2"/>
</dbReference>
<dbReference type="Pfam" id="PF08352">
    <property type="entry name" value="oligo_HPY"/>
    <property type="match status" value="2"/>
</dbReference>
<reference evidence="7 8" key="1">
    <citation type="journal article" date="2015" name="Genome Announc.">
        <title>Complete Genome Sequence of Methylobacterium aquaticum Strain 22A, Isolated from Racomitrium japonicum Moss.</title>
        <authorList>
            <person name="Tani A."/>
            <person name="Ogura Y."/>
            <person name="Hayashi T."/>
            <person name="Kimbara K."/>
        </authorList>
    </citation>
    <scope>NUCLEOTIDE SEQUENCE [LARGE SCALE GENOMIC DNA]</scope>
    <source>
        <strain evidence="7 8">MA-22A</strain>
    </source>
</reference>
<evidence type="ECO:0000256" key="3">
    <source>
        <dbReference type="ARBA" id="ARBA00022448"/>
    </source>
</evidence>
<dbReference type="Gene3D" id="3.40.50.300">
    <property type="entry name" value="P-loop containing nucleotide triphosphate hydrolases"/>
    <property type="match status" value="2"/>
</dbReference>
<keyword evidence="3" id="KW-0813">Transport</keyword>
<dbReference type="FunFam" id="3.40.50.300:FF:002585">
    <property type="entry name" value="Glutathione import ATP-binding protein GsiA"/>
    <property type="match status" value="1"/>
</dbReference>
<dbReference type="RefSeq" id="WP_060847042.1">
    <property type="nucleotide sequence ID" value="NZ_AP014704.1"/>
</dbReference>
<dbReference type="InterPro" id="IPR003439">
    <property type="entry name" value="ABC_transporter-like_ATP-bd"/>
</dbReference>
<evidence type="ECO:0000256" key="2">
    <source>
        <dbReference type="ARBA" id="ARBA00005417"/>
    </source>
</evidence>
<dbReference type="GO" id="GO:0005886">
    <property type="term" value="C:plasma membrane"/>
    <property type="evidence" value="ECO:0007669"/>
    <property type="project" value="UniProtKB-SubCell"/>
</dbReference>
<evidence type="ECO:0000313" key="7">
    <source>
        <dbReference type="EMBL" id="BAQ45770.1"/>
    </source>
</evidence>
<dbReference type="PROSITE" id="PS50893">
    <property type="entry name" value="ABC_TRANSPORTER_2"/>
    <property type="match status" value="2"/>
</dbReference>
<reference evidence="8" key="2">
    <citation type="submission" date="2015-01" db="EMBL/GenBank/DDBJ databases">
        <title>Complete genome sequence of Methylobacterium aquaticum strain 22A.</title>
        <authorList>
            <person name="Tani A."/>
            <person name="Ogura Y."/>
            <person name="Hayashi T."/>
        </authorList>
    </citation>
    <scope>NUCLEOTIDE SEQUENCE [LARGE SCALE GENOMIC DNA]</scope>
    <source>
        <strain evidence="8">MA-22A</strain>
    </source>
</reference>
<dbReference type="Proteomes" id="UP000061432">
    <property type="component" value="Chromosome"/>
</dbReference>
<dbReference type="InterPro" id="IPR013563">
    <property type="entry name" value="Oligopep_ABC_C"/>
</dbReference>
<dbReference type="Pfam" id="PF00005">
    <property type="entry name" value="ABC_tran"/>
    <property type="match status" value="2"/>
</dbReference>
<dbReference type="PROSITE" id="PS00211">
    <property type="entry name" value="ABC_TRANSPORTER_1"/>
    <property type="match status" value="1"/>
</dbReference>
<dbReference type="InterPro" id="IPR027417">
    <property type="entry name" value="P-loop_NTPase"/>
</dbReference>
<evidence type="ECO:0000256" key="4">
    <source>
        <dbReference type="ARBA" id="ARBA00022741"/>
    </source>
</evidence>
<organism evidence="7 8">
    <name type="scientific">Methylobacterium aquaticum</name>
    <dbReference type="NCBI Taxonomy" id="270351"/>
    <lineage>
        <taxon>Bacteria</taxon>
        <taxon>Pseudomonadati</taxon>
        <taxon>Pseudomonadota</taxon>
        <taxon>Alphaproteobacteria</taxon>
        <taxon>Hyphomicrobiales</taxon>
        <taxon>Methylobacteriaceae</taxon>
        <taxon>Methylobacterium</taxon>
    </lineage>
</organism>
<evidence type="ECO:0000259" key="6">
    <source>
        <dbReference type="PROSITE" id="PS50893"/>
    </source>
</evidence>
<dbReference type="InterPro" id="IPR050319">
    <property type="entry name" value="ABC_transp_ATP-bind"/>
</dbReference>
<evidence type="ECO:0000313" key="8">
    <source>
        <dbReference type="Proteomes" id="UP000061432"/>
    </source>
</evidence>
<evidence type="ECO:0000256" key="5">
    <source>
        <dbReference type="ARBA" id="ARBA00022840"/>
    </source>
</evidence>
<accession>A0A0C6FSJ3</accession>
<dbReference type="EMBL" id="AP014704">
    <property type="protein sequence ID" value="BAQ45770.1"/>
    <property type="molecule type" value="Genomic_DNA"/>
</dbReference>
<sequence>MAHAHKSGTVRVEALKVAAKAEDGRETTIVHEVGFEIARGEVLALIGESGSGKTTIALAMMGYARKGCAIRGGSVDVFGTQVLASSPSELRALRGNRIAYIAQSAAASFNPARTIMAQVIESALIHGSLTAEAATAKAKTLFAELALPNPDTIGDRYPHQVSGGQLQRLLAAMALLNDPDLVIFDEPTTALDVTTQIEVLVSFKAAIRERGITGIYVSHDLAVVAQIADRIAVLRHGRLAEIGAVEQMVSAPAHPYTRQLIAAASPVKRKGAEAAPETGEAPVLAATGITAGYGPAGADGLPRVKILHDVGFSLRRGETLGIIGESGSGKSTLARVVSGIVPAARGEVRLDGKVLAPALGRRDRETLRRIQIVFQNADTVLNPAQSIAQILERPLAFYHRLGAAARRQRLMQLLDQVRLPRSVAERRPGELSGGQKQRINLARALAAEPDVILCDEVTSALDTVVGEAVLDLLVEIQRDLNVAYVFISHDLGVIRSISDAVMVLQHGRVVEAGPTEALLADPKEPYTRLLLSSVPELRTGWLDEVCAGRGAAA</sequence>
<keyword evidence="4" id="KW-0547">Nucleotide-binding</keyword>
<comment type="similarity">
    <text evidence="2">Belongs to the ABC transporter superfamily.</text>
</comment>
<dbReference type="InterPro" id="IPR017871">
    <property type="entry name" value="ABC_transporter-like_CS"/>
</dbReference>
<protein>
    <submittedName>
        <fullName evidence="7">ATPase components of various ABC-type transport systems, contain duplicated ATPase</fullName>
    </submittedName>
</protein>
<dbReference type="PATRIC" id="fig|270351.10.peg.2447"/>
<feature type="domain" description="ABC transporter" evidence="6">
    <location>
        <begin position="10"/>
        <end position="261"/>
    </location>
</feature>
<dbReference type="AlphaFoldDB" id="A0A0C6FSJ3"/>
<dbReference type="InterPro" id="IPR003593">
    <property type="entry name" value="AAA+_ATPase"/>
</dbReference>
<dbReference type="SUPFAM" id="SSF52540">
    <property type="entry name" value="P-loop containing nucleoside triphosphate hydrolases"/>
    <property type="match status" value="2"/>
</dbReference>
<dbReference type="SMART" id="SM00382">
    <property type="entry name" value="AAA"/>
    <property type="match status" value="2"/>
</dbReference>
<dbReference type="GO" id="GO:0016887">
    <property type="term" value="F:ATP hydrolysis activity"/>
    <property type="evidence" value="ECO:0007669"/>
    <property type="project" value="InterPro"/>
</dbReference>
<proteinExistence type="inferred from homology"/>
<comment type="subcellular location">
    <subcellularLocation>
        <location evidence="1">Cell inner membrane</location>
        <topology evidence="1">Peripheral membrane protein</topology>
    </subcellularLocation>
</comment>
<name>A0A0C6FSJ3_9HYPH</name>
<dbReference type="GO" id="GO:0005524">
    <property type="term" value="F:ATP binding"/>
    <property type="evidence" value="ECO:0007669"/>
    <property type="project" value="UniProtKB-KW"/>
</dbReference>
<dbReference type="GO" id="GO:0015833">
    <property type="term" value="P:peptide transport"/>
    <property type="evidence" value="ECO:0007669"/>
    <property type="project" value="InterPro"/>
</dbReference>
<gene>
    <name evidence="7" type="ORF">Maq22A_c12650</name>
</gene>
<evidence type="ECO:0000256" key="1">
    <source>
        <dbReference type="ARBA" id="ARBA00004417"/>
    </source>
</evidence>
<feature type="domain" description="ABC transporter" evidence="6">
    <location>
        <begin position="284"/>
        <end position="531"/>
    </location>
</feature>